<comment type="catalytic activity">
    <reaction evidence="14">
        <text>a very long-chain fatty acid + ATP + CoA = a very long-chain fatty acyl-CoA + AMP + diphosphate</text>
        <dbReference type="Rhea" id="RHEA:54536"/>
        <dbReference type="ChEBI" id="CHEBI:30616"/>
        <dbReference type="ChEBI" id="CHEBI:33019"/>
        <dbReference type="ChEBI" id="CHEBI:57287"/>
        <dbReference type="ChEBI" id="CHEBI:58950"/>
        <dbReference type="ChEBI" id="CHEBI:138261"/>
        <dbReference type="ChEBI" id="CHEBI:456215"/>
    </reaction>
</comment>
<evidence type="ECO:0000256" key="4">
    <source>
        <dbReference type="ARBA" id="ARBA00022475"/>
    </source>
</evidence>
<evidence type="ECO:0000313" key="21">
    <source>
        <dbReference type="Proteomes" id="UP000323011"/>
    </source>
</evidence>
<dbReference type="Proteomes" id="UP000323011">
    <property type="component" value="Unassembled WGS sequence"/>
</dbReference>
<evidence type="ECO:0000256" key="17">
    <source>
        <dbReference type="ARBA" id="ARBA00078285"/>
    </source>
</evidence>
<evidence type="ECO:0000256" key="1">
    <source>
        <dbReference type="ARBA" id="ARBA00004651"/>
    </source>
</evidence>
<dbReference type="InterPro" id="IPR020845">
    <property type="entry name" value="AMP-binding_CS"/>
</dbReference>
<evidence type="ECO:0000256" key="10">
    <source>
        <dbReference type="ARBA" id="ARBA00023055"/>
    </source>
</evidence>
<dbReference type="PROSITE" id="PS00455">
    <property type="entry name" value="AMP_BINDING"/>
    <property type="match status" value="1"/>
</dbReference>
<dbReference type="Gene3D" id="3.40.50.12780">
    <property type="entry name" value="N-terminal domain of ligase-like"/>
    <property type="match status" value="1"/>
</dbReference>
<comment type="similarity">
    <text evidence="2">Belongs to the ATP-dependent AMP-binding enzyme family.</text>
</comment>
<protein>
    <recommendedName>
        <fullName evidence="16">Very long-chain fatty acid transport protein</fullName>
    </recommendedName>
    <alternativeName>
        <fullName evidence="17">Very-long-chain acyl-CoA synthetase</fullName>
    </alternativeName>
</protein>
<dbReference type="PANTHER" id="PTHR43107:SF15">
    <property type="entry name" value="FATTY ACID TRANSPORT PROTEIN 3, ISOFORM A"/>
    <property type="match status" value="1"/>
</dbReference>
<evidence type="ECO:0000256" key="14">
    <source>
        <dbReference type="ARBA" id="ARBA00051585"/>
    </source>
</evidence>
<evidence type="ECO:0000313" key="20">
    <source>
        <dbReference type="EMBL" id="KAA0149438.1"/>
    </source>
</evidence>
<evidence type="ECO:0000256" key="3">
    <source>
        <dbReference type="ARBA" id="ARBA00022448"/>
    </source>
</evidence>
<name>A0A5A8C9F3_CAFRO</name>
<evidence type="ECO:0000256" key="12">
    <source>
        <dbReference type="ARBA" id="ARBA00023140"/>
    </source>
</evidence>
<evidence type="ECO:0000256" key="13">
    <source>
        <dbReference type="ARBA" id="ARBA00046271"/>
    </source>
</evidence>
<dbReference type="InterPro" id="IPR000873">
    <property type="entry name" value="AMP-dep_synth/lig_dom"/>
</dbReference>
<organism evidence="20 21">
    <name type="scientific">Cafeteria roenbergensis</name>
    <name type="common">Marine flagellate</name>
    <dbReference type="NCBI Taxonomy" id="33653"/>
    <lineage>
        <taxon>Eukaryota</taxon>
        <taxon>Sar</taxon>
        <taxon>Stramenopiles</taxon>
        <taxon>Bigyra</taxon>
        <taxon>Opalozoa</taxon>
        <taxon>Bicosoecida</taxon>
        <taxon>Cafeteriaceae</taxon>
        <taxon>Cafeteria</taxon>
    </lineage>
</organism>
<keyword evidence="4" id="KW-1003">Cell membrane</keyword>
<dbReference type="InterPro" id="IPR042099">
    <property type="entry name" value="ANL_N_sf"/>
</dbReference>
<evidence type="ECO:0000259" key="19">
    <source>
        <dbReference type="Pfam" id="PF00501"/>
    </source>
</evidence>
<keyword evidence="9" id="KW-1133">Transmembrane helix</keyword>
<dbReference type="AlphaFoldDB" id="A0A5A8C9F3"/>
<dbReference type="GO" id="GO:0005778">
    <property type="term" value="C:peroxisomal membrane"/>
    <property type="evidence" value="ECO:0007669"/>
    <property type="project" value="UniProtKB-SubCell"/>
</dbReference>
<feature type="domain" description="AMP-dependent synthetase/ligase" evidence="19">
    <location>
        <begin position="43"/>
        <end position="471"/>
    </location>
</feature>
<dbReference type="InterPro" id="IPR045851">
    <property type="entry name" value="AMP-bd_C_sf"/>
</dbReference>
<evidence type="ECO:0000256" key="8">
    <source>
        <dbReference type="ARBA" id="ARBA00022840"/>
    </source>
</evidence>
<gene>
    <name evidence="20" type="ORF">FNF29_05991</name>
</gene>
<keyword evidence="7" id="KW-0547">Nucleotide-binding</keyword>
<evidence type="ECO:0000256" key="18">
    <source>
        <dbReference type="SAM" id="MobiDB-lite"/>
    </source>
</evidence>
<dbReference type="GO" id="GO:0005524">
    <property type="term" value="F:ATP binding"/>
    <property type="evidence" value="ECO:0007669"/>
    <property type="project" value="UniProtKB-KW"/>
</dbReference>
<evidence type="ECO:0000256" key="2">
    <source>
        <dbReference type="ARBA" id="ARBA00006432"/>
    </source>
</evidence>
<feature type="compositionally biased region" description="Low complexity" evidence="18">
    <location>
        <begin position="181"/>
        <end position="207"/>
    </location>
</feature>
<dbReference type="GO" id="GO:0004467">
    <property type="term" value="F:long-chain fatty acid-CoA ligase activity"/>
    <property type="evidence" value="ECO:0007669"/>
    <property type="project" value="TreeGrafter"/>
</dbReference>
<dbReference type="FunFam" id="3.30.300.30:FF:000002">
    <property type="entry name" value="Long-chain fatty acid transport protein 1"/>
    <property type="match status" value="1"/>
</dbReference>
<keyword evidence="21" id="KW-1185">Reference proteome</keyword>
<dbReference type="OMA" id="VWRQFLD"/>
<dbReference type="Gene3D" id="3.30.300.30">
    <property type="match status" value="1"/>
</dbReference>
<dbReference type="SUPFAM" id="SSF56801">
    <property type="entry name" value="Acetyl-CoA synthetase-like"/>
    <property type="match status" value="1"/>
</dbReference>
<dbReference type="GO" id="GO:0005324">
    <property type="term" value="F:long-chain fatty acid transmembrane transporter activity"/>
    <property type="evidence" value="ECO:0007669"/>
    <property type="project" value="TreeGrafter"/>
</dbReference>
<keyword evidence="10" id="KW-0445">Lipid transport</keyword>
<dbReference type="EMBL" id="VLTN01000043">
    <property type="protein sequence ID" value="KAA0149438.1"/>
    <property type="molecule type" value="Genomic_DNA"/>
</dbReference>
<evidence type="ECO:0000256" key="7">
    <source>
        <dbReference type="ARBA" id="ARBA00022741"/>
    </source>
</evidence>
<proteinExistence type="inferred from homology"/>
<evidence type="ECO:0000256" key="11">
    <source>
        <dbReference type="ARBA" id="ARBA00023136"/>
    </source>
</evidence>
<comment type="caution">
    <text evidence="20">The sequence shown here is derived from an EMBL/GenBank/DDBJ whole genome shotgun (WGS) entry which is preliminary data.</text>
</comment>
<reference evidence="20 21" key="1">
    <citation type="submission" date="2019-07" db="EMBL/GenBank/DDBJ databases">
        <title>Genomes of Cafeteria roenbergensis.</title>
        <authorList>
            <person name="Fischer M.G."/>
            <person name="Hackl T."/>
            <person name="Roman M."/>
        </authorList>
    </citation>
    <scope>NUCLEOTIDE SEQUENCE [LARGE SCALE GENOMIC DNA]</scope>
    <source>
        <strain evidence="20 21">BVI</strain>
    </source>
</reference>
<dbReference type="PANTHER" id="PTHR43107">
    <property type="entry name" value="LONG-CHAIN FATTY ACID TRANSPORT PROTEIN"/>
    <property type="match status" value="1"/>
</dbReference>
<sequence>MPPPDWSMDAVLSDLNLARAFVALRIETKLYESAGTTVADIWEETVDRWTMKEAIVQGDISLSFSVADEVSNRLANWAASALALQEGDVVALVMSNRPEFVLAWLALAKLGVVTAFINHNLRGPALGHCLRIAKARAVLFDAPHRSAIAHVMATEPDLRSLKAARLGEGIGSPVPGAPAGGAIAPAAEATHPAASARDAAEAAAAGSEDADDAADAADDSFTATLAKLELDAGAGMLAASSDRPSRLLRSKTNIFSNFGLIYTSGTTGLPKASVISHSRLHMAACLFSRIYHVGHADRIYTVLPLYHASGGLIGSGIMLYQGATLVIRPRFSARAFWSDCRRYRATVVQYIGELCRYLVNSPPGDPADEKGHGVRIAIGNGLRPDVWGPFQDRFAVPEVGEFYAATEGNAGLFNWCRSRADRGAVGRMGALSWAMGIMSMVRFDEEEEEAVRDPATGMCVPCLPGEKGELLGLIAEGDPSRQFRGYYGNKAATEKKILRDVLTRGDTWFRTGDLLVRDAEGRFWFKDRIGDTFRWKGENVATTEVAEALGRVSTLAESNVYGVEVPGKDGRAGMAAVVLSPEAMAACPTACDPANKGPAARRASDAAAAAAALDAPRLFQHLRECLPAYAVPVFVRILPQMDTTGTFKHQKVQLRKQGADPTVVPDPLLVLDVEAGTYVPLTIERWTEIASARSKL</sequence>
<dbReference type="GO" id="GO:0044539">
    <property type="term" value="P:long-chain fatty acid import into cell"/>
    <property type="evidence" value="ECO:0007669"/>
    <property type="project" value="TreeGrafter"/>
</dbReference>
<dbReference type="FunFam" id="3.40.50.12780:FF:000019">
    <property type="entry name" value="Long-chain fatty acid transporter"/>
    <property type="match status" value="1"/>
</dbReference>
<keyword evidence="6" id="KW-0812">Transmembrane</keyword>
<keyword evidence="11" id="KW-0472">Membrane</keyword>
<keyword evidence="5" id="KW-0436">Ligase</keyword>
<feature type="region of interest" description="Disordered" evidence="18">
    <location>
        <begin position="181"/>
        <end position="211"/>
    </location>
</feature>
<accession>A0A5A8C9F3</accession>
<evidence type="ECO:0000256" key="9">
    <source>
        <dbReference type="ARBA" id="ARBA00022989"/>
    </source>
</evidence>
<comment type="subcellular location">
    <subcellularLocation>
        <location evidence="1">Cell membrane</location>
        <topology evidence="1">Multi-pass membrane protein</topology>
    </subcellularLocation>
    <subcellularLocation>
        <location evidence="13">Peroxisome membrane</location>
    </subcellularLocation>
</comment>
<keyword evidence="3" id="KW-0813">Transport</keyword>
<evidence type="ECO:0000256" key="16">
    <source>
        <dbReference type="ARBA" id="ARBA00068795"/>
    </source>
</evidence>
<keyword evidence="8" id="KW-0067">ATP-binding</keyword>
<evidence type="ECO:0000256" key="15">
    <source>
        <dbReference type="ARBA" id="ARBA00060276"/>
    </source>
</evidence>
<keyword evidence="12" id="KW-0576">Peroxisome</keyword>
<dbReference type="GO" id="GO:0005886">
    <property type="term" value="C:plasma membrane"/>
    <property type="evidence" value="ECO:0007669"/>
    <property type="project" value="UniProtKB-SubCell"/>
</dbReference>
<evidence type="ECO:0000256" key="6">
    <source>
        <dbReference type="ARBA" id="ARBA00022692"/>
    </source>
</evidence>
<comment type="function">
    <text evidence="15">Acyl-CoA synthetase required for both the import of long chain fatty acids (LCFAs) (C14-C18) and the activation very long chain fatty acids (VLCFAs) (C20-C26) by esterification of the fatty acids into metabolically active CoA-thioesters for subsequent degradation or incorporation into phospholipids. The transport and fatty acyl-CoA synthetase activities are genetically separable and are thus independent activities. Esterifies VLCFAs in the peroxisome matrix. The VLCFAs are actively transported into peroxisomes by a PXA1-PXA2 heterodimeric transporter in the peroxisomal membrane.</text>
</comment>
<dbReference type="Pfam" id="PF00501">
    <property type="entry name" value="AMP-binding"/>
    <property type="match status" value="1"/>
</dbReference>
<evidence type="ECO:0000256" key="5">
    <source>
        <dbReference type="ARBA" id="ARBA00022598"/>
    </source>
</evidence>